<dbReference type="Gene3D" id="1.10.287.470">
    <property type="entry name" value="Helix hairpin bin"/>
    <property type="match status" value="1"/>
</dbReference>
<name>A0AAE6KV93_MYXXA</name>
<dbReference type="Gene3D" id="2.40.50.100">
    <property type="match status" value="1"/>
</dbReference>
<evidence type="ECO:0008006" key="6">
    <source>
        <dbReference type="Google" id="ProtNLM"/>
    </source>
</evidence>
<feature type="domain" description="CusB-like beta-barrel" evidence="3">
    <location>
        <begin position="140"/>
        <end position="208"/>
    </location>
</feature>
<evidence type="ECO:0000313" key="5">
    <source>
        <dbReference type="Proteomes" id="UP000320179"/>
    </source>
</evidence>
<dbReference type="AlphaFoldDB" id="A0AAE6KV93"/>
<dbReference type="GO" id="GO:0015562">
    <property type="term" value="F:efflux transmembrane transporter activity"/>
    <property type="evidence" value="ECO:0007669"/>
    <property type="project" value="TreeGrafter"/>
</dbReference>
<dbReference type="Pfam" id="PF25917">
    <property type="entry name" value="BSH_RND"/>
    <property type="match status" value="1"/>
</dbReference>
<sequence length="287" mass="29711">MSLLRVSEGDRVRAGDVLAQVDTGPAIAELQQAEAALHEATSALEAAQEKRSRTLFLVERGVAARQDAEQDQSAEAAARAAEVRARSALELARRGVGRTSLQAPFDGVVTTVWVRQGEMVDGSTPAVVQISATDPLELRVFVTQSQAASVAPGQRARLFVDGLAGVREGEVAAVAPSVDSQSGNVLVRLRFANPSGDLRLGAAARAHIVLEDLGPALSVPSSALLPLGDGGVGVARVEEGRVHTVPVRVASEDEGRAIIAGPLTVGESVVVEGGYSLPDDAGVEVVR</sequence>
<dbReference type="NCBIfam" id="TIGR01730">
    <property type="entry name" value="RND_mfp"/>
    <property type="match status" value="1"/>
</dbReference>
<comment type="similarity">
    <text evidence="1">Belongs to the membrane fusion protein (MFP) (TC 8.A.1) family.</text>
</comment>
<dbReference type="Gene3D" id="2.40.420.20">
    <property type="match status" value="1"/>
</dbReference>
<gene>
    <name evidence="4" type="ORF">BHS09_30795</name>
</gene>
<evidence type="ECO:0000259" key="3">
    <source>
        <dbReference type="Pfam" id="PF25954"/>
    </source>
</evidence>
<dbReference type="Pfam" id="PF25954">
    <property type="entry name" value="Beta-barrel_RND_2"/>
    <property type="match status" value="1"/>
</dbReference>
<dbReference type="InterPro" id="IPR006143">
    <property type="entry name" value="RND_pump_MFP"/>
</dbReference>
<proteinExistence type="inferred from homology"/>
<reference evidence="4 5" key="1">
    <citation type="journal article" date="2019" name="Science">
        <title>Social genes are selection hotspots in kin groups of a soil microbe.</title>
        <authorList>
            <person name="Wielgoss S."/>
            <person name="Wolfensberger R."/>
            <person name="Sun L."/>
            <person name="Fiegna F."/>
            <person name="Velicer G.J."/>
        </authorList>
    </citation>
    <scope>NUCLEOTIDE SEQUENCE [LARGE SCALE GENOMIC DNA]</scope>
    <source>
        <strain evidence="4 5">MC3.5.9c15</strain>
    </source>
</reference>
<dbReference type="PANTHER" id="PTHR30469:SF15">
    <property type="entry name" value="HLYD FAMILY OF SECRETION PROTEINS"/>
    <property type="match status" value="1"/>
</dbReference>
<organism evidence="4 5">
    <name type="scientific">Myxococcus xanthus</name>
    <dbReference type="NCBI Taxonomy" id="34"/>
    <lineage>
        <taxon>Bacteria</taxon>
        <taxon>Pseudomonadati</taxon>
        <taxon>Myxococcota</taxon>
        <taxon>Myxococcia</taxon>
        <taxon>Myxococcales</taxon>
        <taxon>Cystobacterineae</taxon>
        <taxon>Myxococcaceae</taxon>
        <taxon>Myxococcus</taxon>
    </lineage>
</organism>
<protein>
    <recommendedName>
        <fullName evidence="6">Efflux transporter periplasmic adaptor subunit</fullName>
    </recommendedName>
</protein>
<evidence type="ECO:0000259" key="2">
    <source>
        <dbReference type="Pfam" id="PF25917"/>
    </source>
</evidence>
<dbReference type="GO" id="GO:1990281">
    <property type="term" value="C:efflux pump complex"/>
    <property type="evidence" value="ECO:0007669"/>
    <property type="project" value="TreeGrafter"/>
</dbReference>
<dbReference type="InterPro" id="IPR058792">
    <property type="entry name" value="Beta-barrel_RND_2"/>
</dbReference>
<feature type="domain" description="Multidrug resistance protein MdtA-like barrel-sandwich hybrid" evidence="2">
    <location>
        <begin position="4"/>
        <end position="125"/>
    </location>
</feature>
<dbReference type="Proteomes" id="UP000320179">
    <property type="component" value="Chromosome"/>
</dbReference>
<evidence type="ECO:0000256" key="1">
    <source>
        <dbReference type="ARBA" id="ARBA00009477"/>
    </source>
</evidence>
<dbReference type="InterPro" id="IPR058625">
    <property type="entry name" value="MdtA-like_BSH"/>
</dbReference>
<dbReference type="SUPFAM" id="SSF111369">
    <property type="entry name" value="HlyD-like secretion proteins"/>
    <property type="match status" value="1"/>
</dbReference>
<accession>A0AAE6KV93</accession>
<evidence type="ECO:0000313" key="4">
    <source>
        <dbReference type="EMBL" id="QDE71016.1"/>
    </source>
</evidence>
<dbReference type="PANTHER" id="PTHR30469">
    <property type="entry name" value="MULTIDRUG RESISTANCE PROTEIN MDTA"/>
    <property type="match status" value="1"/>
</dbReference>
<dbReference type="Gene3D" id="2.40.30.170">
    <property type="match status" value="1"/>
</dbReference>
<dbReference type="EMBL" id="CP017174">
    <property type="protein sequence ID" value="QDE71016.1"/>
    <property type="molecule type" value="Genomic_DNA"/>
</dbReference>